<dbReference type="GO" id="GO:0046872">
    <property type="term" value="F:metal ion binding"/>
    <property type="evidence" value="ECO:0007669"/>
    <property type="project" value="UniProtKB-KW"/>
</dbReference>
<feature type="region of interest" description="Disordered" evidence="2">
    <location>
        <begin position="42"/>
        <end position="61"/>
    </location>
</feature>
<sequence>MVFVDPLHSPSPSPSTDSDSSKDQLKSQPTLISTDQWIPIQGEPIKKKHSAKTSQDHITTNRDEQLQTNELVPLCENNTEHDLEQEQEQEQELVTIEQKLSIYIQSFQDILNVVLENDQYLFSKSEIKILEAYNLLPNPSRYLLIRLFMRKHSKWFRIDKLINYQPEIGDLMDACEILAKPISELSHHSLTSTNSNSSPIPTTNHLLSPIASSSTLAISTPDLSVQNPTPSFTHDLLEKNEPKTSTSPEFHVIPQALNSFGFLNPNKKQRIDSPPSLDLPPISPAIPIPGPTLNSTKNSPISIKSPPAIHESNTILEKELLNCLNVIELKLLAKQYKINYHTTRDMLIKGLIENTKSQSTLISKINGDGNKKLSLKFDDRGLKQRQSSLLIPKVLKMIGHAIKLNPEVCKLFTRTYLIFSRTTSPPTERVLTAPILAKYKLRSYPNYVIERSPEKFFESRQSLIEYEEALTIENQLEDYLSYTNNSNVDKYQRMKNAHDLFQLSWSKWKESIQFFNHKHGFEIGSPKDYYRRQFHPMHILTRVVYKGAETLTYFKNYQGEVEVLVNLLRQIHFRRGKRGKWYERLAIILMNHIPYTTEEQKQQNRLYALDICERAIKDLNVHEIYKISLRKRRNKLYSLINNLSIPKLPKPYHKKSILGKRVDKHDDISTIGKKSIWFSLIDFGKEIFIEELVLEHYTSEIGWKGFHSESSIFTMLYGLIFWDVLFYPVSGAFETEFQNYPKDLMTDAFSIIREPIIKERINLIKQKGTQEIIYRLNETYKREYPKKTYCIGINWERYNDLNSLIEIIECLGIKPITDLLLLLSQEYGFRKSGVPDLW</sequence>
<dbReference type="EMBL" id="MU167209">
    <property type="protein sequence ID" value="KAG0152273.1"/>
    <property type="molecule type" value="Genomic_DNA"/>
</dbReference>
<dbReference type="GO" id="GO:0017108">
    <property type="term" value="F:5'-flap endonuclease activity"/>
    <property type="evidence" value="ECO:0007669"/>
    <property type="project" value="TreeGrafter"/>
</dbReference>
<dbReference type="InterPro" id="IPR049125">
    <property type="entry name" value="FAN1-like_WH"/>
</dbReference>
<dbReference type="Pfam" id="PF21170">
    <property type="entry name" value="FAN1_TPR"/>
    <property type="match status" value="1"/>
</dbReference>
<keyword evidence="6" id="KW-1185">Reference proteome</keyword>
<keyword evidence="1" id="KW-0234">DNA repair</keyword>
<feature type="domain" description="Fanconi-associated nuclease 1-like winged-helix" evidence="4">
    <location>
        <begin position="103"/>
        <end position="179"/>
    </location>
</feature>
<evidence type="ECO:0000256" key="1">
    <source>
        <dbReference type="RuleBase" id="RU365033"/>
    </source>
</evidence>
<comment type="caution">
    <text evidence="5">The sequence shown here is derived from an EMBL/GenBank/DDBJ whole genome shotgun (WGS) entry which is preliminary data.</text>
</comment>
<evidence type="ECO:0000256" key="2">
    <source>
        <dbReference type="SAM" id="MobiDB-lite"/>
    </source>
</evidence>
<keyword evidence="1" id="KW-0378">Hydrolase</keyword>
<dbReference type="Pfam" id="PF21315">
    <property type="entry name" value="FAN1_HTH"/>
    <property type="match status" value="1"/>
</dbReference>
<dbReference type="GO" id="GO:0004528">
    <property type="term" value="F:phosphodiesterase I activity"/>
    <property type="evidence" value="ECO:0007669"/>
    <property type="project" value="UniProtKB-EC"/>
</dbReference>
<comment type="function">
    <text evidence="1">Nuclease required for the repair of DNA interstrand cross-links (ICL). Acts as a 5'-3' exonuclease that anchors at a cut end of DNA and cleaves DNA successively at every third nucleotide, allowing to excise an ICL from one strand through flanking incisions.</text>
</comment>
<feature type="compositionally biased region" description="Pro residues" evidence="2">
    <location>
        <begin position="277"/>
        <end position="290"/>
    </location>
</feature>
<organism evidence="5 6">
    <name type="scientific">Cronartium quercuum f. sp. fusiforme G11</name>
    <dbReference type="NCBI Taxonomy" id="708437"/>
    <lineage>
        <taxon>Eukaryota</taxon>
        <taxon>Fungi</taxon>
        <taxon>Dikarya</taxon>
        <taxon>Basidiomycota</taxon>
        <taxon>Pucciniomycotina</taxon>
        <taxon>Pucciniomycetes</taxon>
        <taxon>Pucciniales</taxon>
        <taxon>Coleosporiaceae</taxon>
        <taxon>Cronartium</taxon>
    </lineage>
</organism>
<evidence type="ECO:0000313" key="6">
    <source>
        <dbReference type="Proteomes" id="UP000886653"/>
    </source>
</evidence>
<feature type="domain" description="Fanconi-associated nuclease 1-like TPR" evidence="3">
    <location>
        <begin position="495"/>
        <end position="635"/>
    </location>
</feature>
<dbReference type="GO" id="GO:0005634">
    <property type="term" value="C:nucleus"/>
    <property type="evidence" value="ECO:0007669"/>
    <property type="project" value="UniProtKB-SubCell"/>
</dbReference>
<keyword evidence="1" id="KW-0539">Nucleus</keyword>
<keyword evidence="1" id="KW-0460">Magnesium</keyword>
<accession>A0A9P6TIZ4</accession>
<dbReference type="PANTHER" id="PTHR15749:SF4">
    <property type="entry name" value="FANCONI-ASSOCIATED NUCLEASE 1"/>
    <property type="match status" value="1"/>
</dbReference>
<name>A0A9P6TIZ4_9BASI</name>
<keyword evidence="1" id="KW-0227">DNA damage</keyword>
<dbReference type="InterPro" id="IPR049126">
    <property type="entry name" value="FAN1-like_TPR"/>
</dbReference>
<dbReference type="Proteomes" id="UP000886653">
    <property type="component" value="Unassembled WGS sequence"/>
</dbReference>
<comment type="cofactor">
    <cofactor evidence="1">
        <name>Mg(2+)</name>
        <dbReference type="ChEBI" id="CHEBI:18420"/>
    </cofactor>
    <cofactor evidence="1">
        <name>Mn(2+)</name>
        <dbReference type="ChEBI" id="CHEBI:29035"/>
    </cofactor>
</comment>
<keyword evidence="1" id="KW-0540">Nuclease</keyword>
<dbReference type="AlphaFoldDB" id="A0A9P6TIZ4"/>
<keyword evidence="1" id="KW-0464">Manganese</keyword>
<dbReference type="GO" id="GO:0008409">
    <property type="term" value="F:5'-3' exonuclease activity"/>
    <property type="evidence" value="ECO:0007669"/>
    <property type="project" value="TreeGrafter"/>
</dbReference>
<dbReference type="GO" id="GO:0036297">
    <property type="term" value="P:interstrand cross-link repair"/>
    <property type="evidence" value="ECO:0007669"/>
    <property type="project" value="InterPro"/>
</dbReference>
<dbReference type="CDD" id="cd22326">
    <property type="entry name" value="FAN1-like"/>
    <property type="match status" value="1"/>
</dbReference>
<reference evidence="5" key="1">
    <citation type="submission" date="2013-11" db="EMBL/GenBank/DDBJ databases">
        <title>Genome sequence of the fusiform rust pathogen reveals effectors for host alternation and coevolution with pine.</title>
        <authorList>
            <consortium name="DOE Joint Genome Institute"/>
            <person name="Smith K."/>
            <person name="Pendleton A."/>
            <person name="Kubisiak T."/>
            <person name="Anderson C."/>
            <person name="Salamov A."/>
            <person name="Aerts A."/>
            <person name="Riley R."/>
            <person name="Clum A."/>
            <person name="Lindquist E."/>
            <person name="Ence D."/>
            <person name="Campbell M."/>
            <person name="Kronenberg Z."/>
            <person name="Feau N."/>
            <person name="Dhillon B."/>
            <person name="Hamelin R."/>
            <person name="Burleigh J."/>
            <person name="Smith J."/>
            <person name="Yandell M."/>
            <person name="Nelson C."/>
            <person name="Grigoriev I."/>
            <person name="Davis J."/>
        </authorList>
    </citation>
    <scope>NUCLEOTIDE SEQUENCE</scope>
    <source>
        <strain evidence="5">G11</strain>
    </source>
</reference>
<comment type="catalytic activity">
    <reaction evidence="1">
        <text>Hydrolytically removes 5'-nucleotides successively from the 3'-hydroxy termini of 3'-hydroxy-terminated oligonucleotides.</text>
        <dbReference type="EC" id="3.1.4.1"/>
    </reaction>
</comment>
<gene>
    <name evidence="5" type="ORF">CROQUDRAFT_35599</name>
</gene>
<evidence type="ECO:0000313" key="5">
    <source>
        <dbReference type="EMBL" id="KAG0152273.1"/>
    </source>
</evidence>
<comment type="subcellular location">
    <subcellularLocation>
        <location evidence="1">Nucleus</location>
    </subcellularLocation>
</comment>
<dbReference type="OrthoDB" id="258143at2759"/>
<dbReference type="InterPro" id="IPR033315">
    <property type="entry name" value="Fan1-like"/>
</dbReference>
<protein>
    <recommendedName>
        <fullName evidence="1">Fanconi-associated nuclease</fullName>
        <ecNumber evidence="1">3.1.4.1</ecNumber>
    </recommendedName>
</protein>
<dbReference type="EC" id="3.1.4.1" evidence="1"/>
<feature type="region of interest" description="Disordered" evidence="2">
    <location>
        <begin position="271"/>
        <end position="299"/>
    </location>
</feature>
<dbReference type="PANTHER" id="PTHR15749">
    <property type="entry name" value="FANCONI-ASSOCIATED NUCLEASE 1"/>
    <property type="match status" value="1"/>
</dbReference>
<feature type="region of interest" description="Disordered" evidence="2">
    <location>
        <begin position="1"/>
        <end position="36"/>
    </location>
</feature>
<dbReference type="GO" id="GO:0070336">
    <property type="term" value="F:flap-structured DNA binding"/>
    <property type="evidence" value="ECO:0007669"/>
    <property type="project" value="TreeGrafter"/>
</dbReference>
<evidence type="ECO:0000259" key="4">
    <source>
        <dbReference type="Pfam" id="PF21315"/>
    </source>
</evidence>
<comment type="similarity">
    <text evidence="1">Belongs to the FAN1 family.</text>
</comment>
<feature type="compositionally biased region" description="Low complexity" evidence="2">
    <location>
        <begin position="1"/>
        <end position="18"/>
    </location>
</feature>
<evidence type="ECO:0000259" key="3">
    <source>
        <dbReference type="Pfam" id="PF21170"/>
    </source>
</evidence>
<proteinExistence type="inferred from homology"/>
<keyword evidence="1" id="KW-0479">Metal-binding</keyword>
<dbReference type="InterPro" id="IPR049132">
    <property type="entry name" value="FAN1-like_euk"/>
</dbReference>